<dbReference type="HOGENOM" id="CLU_060324_0_1_11"/>
<feature type="transmembrane region" description="Helical" evidence="1">
    <location>
        <begin position="133"/>
        <end position="151"/>
    </location>
</feature>
<dbReference type="EMBL" id="CP001874">
    <property type="protein sequence ID" value="ADG89903.1"/>
    <property type="molecule type" value="Genomic_DNA"/>
</dbReference>
<dbReference type="InterPro" id="IPR025565">
    <property type="entry name" value="DUF4328"/>
</dbReference>
<keyword evidence="1" id="KW-0812">Transmembrane</keyword>
<dbReference type="Pfam" id="PF14219">
    <property type="entry name" value="DUF4328"/>
    <property type="match status" value="1"/>
</dbReference>
<keyword evidence="4" id="KW-1185">Reference proteome</keyword>
<accession>D6Y8U1</accession>
<evidence type="ECO:0000256" key="1">
    <source>
        <dbReference type="SAM" id="Phobius"/>
    </source>
</evidence>
<proteinExistence type="predicted"/>
<evidence type="ECO:0000313" key="3">
    <source>
        <dbReference type="EMBL" id="ADG89903.1"/>
    </source>
</evidence>
<feature type="transmembrane region" description="Helical" evidence="1">
    <location>
        <begin position="171"/>
        <end position="191"/>
    </location>
</feature>
<evidence type="ECO:0000259" key="2">
    <source>
        <dbReference type="Pfam" id="PF14219"/>
    </source>
</evidence>
<keyword evidence="1" id="KW-0472">Membrane</keyword>
<protein>
    <recommendedName>
        <fullName evidence="2">DUF4328 domain-containing protein</fullName>
    </recommendedName>
</protein>
<feature type="domain" description="DUF4328" evidence="2">
    <location>
        <begin position="30"/>
        <end position="193"/>
    </location>
</feature>
<organism evidence="3 4">
    <name type="scientific">Thermobispora bispora (strain ATCC 19993 / DSM 43833 / CBS 139.67 / JCM 10125 / KCTC 9307 / NBRC 14880 / R51)</name>
    <dbReference type="NCBI Taxonomy" id="469371"/>
    <lineage>
        <taxon>Bacteria</taxon>
        <taxon>Bacillati</taxon>
        <taxon>Actinomycetota</taxon>
        <taxon>Actinomycetes</taxon>
        <taxon>Streptosporangiales</taxon>
        <taxon>Streptosporangiaceae</taxon>
        <taxon>Thermobispora</taxon>
    </lineage>
</organism>
<dbReference type="AlphaFoldDB" id="D6Y8U1"/>
<dbReference type="KEGG" id="tbi:Tbis_3213"/>
<name>D6Y8U1_THEBD</name>
<reference evidence="3 4" key="1">
    <citation type="submission" date="2010-01" db="EMBL/GenBank/DDBJ databases">
        <title>The complete genome of Thermobispora bispora DSM 43833.</title>
        <authorList>
            <consortium name="US DOE Joint Genome Institute (JGI-PGF)"/>
            <person name="Lucas S."/>
            <person name="Copeland A."/>
            <person name="Lapidus A."/>
            <person name="Glavina del Rio T."/>
            <person name="Dalin E."/>
            <person name="Tice H."/>
            <person name="Bruce D."/>
            <person name="Goodwin L."/>
            <person name="Pitluck S."/>
            <person name="Kyrpides N."/>
            <person name="Mavromatis K."/>
            <person name="Ivanova N."/>
            <person name="Mikhailova N."/>
            <person name="Chertkov O."/>
            <person name="Brettin T."/>
            <person name="Detter J.C."/>
            <person name="Han C."/>
            <person name="Larimer F."/>
            <person name="Land M."/>
            <person name="Hauser L."/>
            <person name="Markowitz V."/>
            <person name="Cheng J.-F."/>
            <person name="Hugenholtz P."/>
            <person name="Woyke T."/>
            <person name="Wu D."/>
            <person name="Jando M."/>
            <person name="Schneider S."/>
            <person name="Klenk H.-P."/>
            <person name="Eisen J.A."/>
        </authorList>
    </citation>
    <scope>NUCLEOTIDE SEQUENCE [LARGE SCALE GENOMIC DNA]</scope>
    <source>
        <strain evidence="4">ATCC 19993 / DSM 43833 / CBS 139.67 / JCM 10125 / KCTC 9307 / NBRC 14880 / R51</strain>
    </source>
</reference>
<sequence>MLAIDAVVCLIASIIDVERAALIQRIIDDEPVEIEEIKASDALYAASGLLELAVYFVTAVMFLIWLYRARINAELLSPWPHRRSRPWVIWGWIVPIISLWFPKQIVDDIWASSQPGVLARSRDLASAPRSGLIWAWWLAWVFSLWIGQVSARLFRKADELPELKQAAQMDIFLNFATIVAAILAIAVVLSITRHQENHRLTAMSPWQPHPPM</sequence>
<gene>
    <name evidence="3" type="ordered locus">Tbis_3213</name>
</gene>
<keyword evidence="1" id="KW-1133">Transmembrane helix</keyword>
<evidence type="ECO:0000313" key="4">
    <source>
        <dbReference type="Proteomes" id="UP000006640"/>
    </source>
</evidence>
<feature type="transmembrane region" description="Helical" evidence="1">
    <location>
        <begin position="44"/>
        <end position="67"/>
    </location>
</feature>
<dbReference type="eggNOG" id="COG0515">
    <property type="taxonomic scope" value="Bacteria"/>
</dbReference>
<dbReference type="Proteomes" id="UP000006640">
    <property type="component" value="Chromosome"/>
</dbReference>
<feature type="transmembrane region" description="Helical" evidence="1">
    <location>
        <begin position="87"/>
        <end position="106"/>
    </location>
</feature>
<dbReference type="STRING" id="469371.Tbis_3213"/>